<proteinExistence type="predicted"/>
<dbReference type="AlphaFoldDB" id="A0A917RUD0"/>
<evidence type="ECO:0000313" key="1">
    <source>
        <dbReference type="EMBL" id="GGL32572.1"/>
    </source>
</evidence>
<reference evidence="1" key="1">
    <citation type="journal article" date="2014" name="Int. J. Syst. Evol. Microbiol.">
        <title>Complete genome sequence of Corynebacterium casei LMG S-19264T (=DSM 44701T), isolated from a smear-ripened cheese.</title>
        <authorList>
            <consortium name="US DOE Joint Genome Institute (JGI-PGF)"/>
            <person name="Walter F."/>
            <person name="Albersmeier A."/>
            <person name="Kalinowski J."/>
            <person name="Ruckert C."/>
        </authorList>
    </citation>
    <scope>NUCLEOTIDE SEQUENCE</scope>
    <source>
        <strain evidence="1">CGMCC 4.3508</strain>
    </source>
</reference>
<sequence>MKQRQVAAQRYRYQIPLVDHIGVVRAGQYQCGDRVCHLRNLSPAPVVERTSAAADRVRCACDVRSAVQRSATIEHLQGREPPQGARTHLRTRLLSAVTHLRTHLLSAMTHLRTHLLSAMAHLRTTFRLLRMVHLSRRGPPRFWSDVAKERSD</sequence>
<comment type="caution">
    <text evidence="1">The sequence shown here is derived from an EMBL/GenBank/DDBJ whole genome shotgun (WGS) entry which is preliminary data.</text>
</comment>
<evidence type="ECO:0000313" key="2">
    <source>
        <dbReference type="Proteomes" id="UP000638263"/>
    </source>
</evidence>
<dbReference type="EMBL" id="BMMH01000014">
    <property type="protein sequence ID" value="GGL32572.1"/>
    <property type="molecule type" value="Genomic_DNA"/>
</dbReference>
<accession>A0A917RUD0</accession>
<reference evidence="1" key="2">
    <citation type="submission" date="2020-09" db="EMBL/GenBank/DDBJ databases">
        <authorList>
            <person name="Sun Q."/>
            <person name="Zhou Y."/>
        </authorList>
    </citation>
    <scope>NUCLEOTIDE SEQUENCE</scope>
    <source>
        <strain evidence="1">CGMCC 4.3508</strain>
    </source>
</reference>
<protein>
    <submittedName>
        <fullName evidence="1">Uncharacterized protein</fullName>
    </submittedName>
</protein>
<gene>
    <name evidence="1" type="ORF">GCM10011588_54240</name>
</gene>
<dbReference type="Proteomes" id="UP000638263">
    <property type="component" value="Unassembled WGS sequence"/>
</dbReference>
<name>A0A917RUD0_9NOCA</name>
<keyword evidence="2" id="KW-1185">Reference proteome</keyword>
<organism evidence="1 2">
    <name type="scientific">Nocardia jinanensis</name>
    <dbReference type="NCBI Taxonomy" id="382504"/>
    <lineage>
        <taxon>Bacteria</taxon>
        <taxon>Bacillati</taxon>
        <taxon>Actinomycetota</taxon>
        <taxon>Actinomycetes</taxon>
        <taxon>Mycobacteriales</taxon>
        <taxon>Nocardiaceae</taxon>
        <taxon>Nocardia</taxon>
    </lineage>
</organism>